<comment type="caution">
    <text evidence="3">The sequence shown here is derived from an EMBL/GenBank/DDBJ whole genome shotgun (WGS) entry which is preliminary data.</text>
</comment>
<protein>
    <submittedName>
        <fullName evidence="3">Flagellar biosynthesis anti-sigma factor FlgM</fullName>
    </submittedName>
</protein>
<feature type="domain" description="Anti-sigma-28 factor FlgM C-terminal" evidence="2">
    <location>
        <begin position="37"/>
        <end position="76"/>
    </location>
</feature>
<dbReference type="Proteomes" id="UP000739538">
    <property type="component" value="Unassembled WGS sequence"/>
</dbReference>
<reference evidence="3" key="2">
    <citation type="journal article" date="2021" name="Microbiome">
        <title>Successional dynamics and alternative stable states in a saline activated sludge microbial community over 9 years.</title>
        <authorList>
            <person name="Wang Y."/>
            <person name="Ye J."/>
            <person name="Ju F."/>
            <person name="Liu L."/>
            <person name="Boyd J.A."/>
            <person name="Deng Y."/>
            <person name="Parks D.H."/>
            <person name="Jiang X."/>
            <person name="Yin X."/>
            <person name="Woodcroft B.J."/>
            <person name="Tyson G.W."/>
            <person name="Hugenholtz P."/>
            <person name="Polz M.F."/>
            <person name="Zhang T."/>
        </authorList>
    </citation>
    <scope>NUCLEOTIDE SEQUENCE</scope>
    <source>
        <strain evidence="3">HKST-UBA02</strain>
    </source>
</reference>
<dbReference type="InterPro" id="IPR031316">
    <property type="entry name" value="FlgM_C"/>
</dbReference>
<keyword evidence="3" id="KW-0966">Cell projection</keyword>
<sequence>MSNEKKIVSIDELRRKAAERGDSLESLSPADLEKLTEELRKELGDLPDVRMDRVALAKARISKGFYTGERIADGILSSLRGPTPPDPMPLHPDFQATESEEDAQAREGAHGNEEPSDR</sequence>
<evidence type="ECO:0000313" key="4">
    <source>
        <dbReference type="Proteomes" id="UP000739538"/>
    </source>
</evidence>
<dbReference type="EMBL" id="JAGQHS010000004">
    <property type="protein sequence ID" value="MCA9754454.1"/>
    <property type="molecule type" value="Genomic_DNA"/>
</dbReference>
<evidence type="ECO:0000259" key="2">
    <source>
        <dbReference type="Pfam" id="PF04316"/>
    </source>
</evidence>
<accession>A0A956NCG1</accession>
<feature type="compositionally biased region" description="Basic and acidic residues" evidence="1">
    <location>
        <begin position="103"/>
        <end position="118"/>
    </location>
</feature>
<organism evidence="3 4">
    <name type="scientific">Eiseniibacteriota bacterium</name>
    <dbReference type="NCBI Taxonomy" id="2212470"/>
    <lineage>
        <taxon>Bacteria</taxon>
        <taxon>Candidatus Eiseniibacteriota</taxon>
    </lineage>
</organism>
<keyword evidence="3" id="KW-0969">Cilium</keyword>
<feature type="region of interest" description="Disordered" evidence="1">
    <location>
        <begin position="75"/>
        <end position="118"/>
    </location>
</feature>
<name>A0A956NCG1_UNCEI</name>
<proteinExistence type="predicted"/>
<reference evidence="3" key="1">
    <citation type="submission" date="2020-04" db="EMBL/GenBank/DDBJ databases">
        <authorList>
            <person name="Zhang T."/>
        </authorList>
    </citation>
    <scope>NUCLEOTIDE SEQUENCE</scope>
    <source>
        <strain evidence="3">HKST-UBA02</strain>
    </source>
</reference>
<keyword evidence="3" id="KW-0282">Flagellum</keyword>
<dbReference type="AlphaFoldDB" id="A0A956NCG1"/>
<evidence type="ECO:0000313" key="3">
    <source>
        <dbReference type="EMBL" id="MCA9754454.1"/>
    </source>
</evidence>
<dbReference type="Pfam" id="PF04316">
    <property type="entry name" value="FlgM"/>
    <property type="match status" value="1"/>
</dbReference>
<evidence type="ECO:0000256" key="1">
    <source>
        <dbReference type="SAM" id="MobiDB-lite"/>
    </source>
</evidence>
<gene>
    <name evidence="3" type="ORF">KDA27_01525</name>
</gene>